<feature type="compositionally biased region" description="Polar residues" evidence="1">
    <location>
        <begin position="23"/>
        <end position="32"/>
    </location>
</feature>
<sequence>MQKEQQGLLLLPGILLNLHPPTEATTPPSENTRPWVRGNPNGEARNDVPGTTHPPKRYHTPARVDIIPDKPVWPGASLRFSKSQFRPIFGHFGQFWARRLTEVQIIKMAISAEIVMGPT</sequence>
<feature type="region of interest" description="Disordered" evidence="1">
    <location>
        <begin position="19"/>
        <end position="61"/>
    </location>
</feature>
<reference evidence="3" key="1">
    <citation type="journal article" date="2020" name="Nat. Commun.">
        <title>Large-scale genome sequencing of mycorrhizal fungi provides insights into the early evolution of symbiotic traits.</title>
        <authorList>
            <person name="Miyauchi S."/>
            <person name="Kiss E."/>
            <person name="Kuo A."/>
            <person name="Drula E."/>
            <person name="Kohler A."/>
            <person name="Sanchez-Garcia M."/>
            <person name="Morin E."/>
            <person name="Andreopoulos B."/>
            <person name="Barry K.W."/>
            <person name="Bonito G."/>
            <person name="Buee M."/>
            <person name="Carver A."/>
            <person name="Chen C."/>
            <person name="Cichocki N."/>
            <person name="Clum A."/>
            <person name="Culley D."/>
            <person name="Crous P.W."/>
            <person name="Fauchery L."/>
            <person name="Girlanda M."/>
            <person name="Hayes R.D."/>
            <person name="Keri Z."/>
            <person name="LaButti K."/>
            <person name="Lipzen A."/>
            <person name="Lombard V."/>
            <person name="Magnuson J."/>
            <person name="Maillard F."/>
            <person name="Murat C."/>
            <person name="Nolan M."/>
            <person name="Ohm R.A."/>
            <person name="Pangilinan J."/>
            <person name="Pereira M.F."/>
            <person name="Perotto S."/>
            <person name="Peter M."/>
            <person name="Pfister S."/>
            <person name="Riley R."/>
            <person name="Sitrit Y."/>
            <person name="Stielow J.B."/>
            <person name="Szollosi G."/>
            <person name="Zifcakova L."/>
            <person name="Stursova M."/>
            <person name="Spatafora J.W."/>
            <person name="Tedersoo L."/>
            <person name="Vaario L.M."/>
            <person name="Yamada A."/>
            <person name="Yan M."/>
            <person name="Wang P."/>
            <person name="Xu J."/>
            <person name="Bruns T."/>
            <person name="Baldrian P."/>
            <person name="Vilgalys R."/>
            <person name="Dunand C."/>
            <person name="Henrissat B."/>
            <person name="Grigoriev I.V."/>
            <person name="Hibbett D."/>
            <person name="Nagy L.G."/>
            <person name="Martin F.M."/>
        </authorList>
    </citation>
    <scope>NUCLEOTIDE SEQUENCE</scope>
    <source>
        <strain evidence="3">UP504</strain>
    </source>
</reference>
<feature type="chain" id="PRO_5040484403" evidence="2">
    <location>
        <begin position="25"/>
        <end position="119"/>
    </location>
</feature>
<organism evidence="3 4">
    <name type="scientific">Hydnum rufescens UP504</name>
    <dbReference type="NCBI Taxonomy" id="1448309"/>
    <lineage>
        <taxon>Eukaryota</taxon>
        <taxon>Fungi</taxon>
        <taxon>Dikarya</taxon>
        <taxon>Basidiomycota</taxon>
        <taxon>Agaricomycotina</taxon>
        <taxon>Agaricomycetes</taxon>
        <taxon>Cantharellales</taxon>
        <taxon>Hydnaceae</taxon>
        <taxon>Hydnum</taxon>
    </lineage>
</organism>
<dbReference type="EMBL" id="MU129166">
    <property type="protein sequence ID" value="KAF9505222.1"/>
    <property type="molecule type" value="Genomic_DNA"/>
</dbReference>
<evidence type="ECO:0000256" key="1">
    <source>
        <dbReference type="SAM" id="MobiDB-lite"/>
    </source>
</evidence>
<dbReference type="AlphaFoldDB" id="A0A9P6DKL6"/>
<proteinExistence type="predicted"/>
<feature type="signal peptide" evidence="2">
    <location>
        <begin position="1"/>
        <end position="24"/>
    </location>
</feature>
<keyword evidence="4" id="KW-1185">Reference proteome</keyword>
<evidence type="ECO:0000256" key="2">
    <source>
        <dbReference type="SAM" id="SignalP"/>
    </source>
</evidence>
<keyword evidence="2" id="KW-0732">Signal</keyword>
<accession>A0A9P6DKL6</accession>
<comment type="caution">
    <text evidence="3">The sequence shown here is derived from an EMBL/GenBank/DDBJ whole genome shotgun (WGS) entry which is preliminary data.</text>
</comment>
<evidence type="ECO:0000313" key="4">
    <source>
        <dbReference type="Proteomes" id="UP000886523"/>
    </source>
</evidence>
<dbReference type="Proteomes" id="UP000886523">
    <property type="component" value="Unassembled WGS sequence"/>
</dbReference>
<gene>
    <name evidence="3" type="ORF">BS47DRAFT_1368241</name>
</gene>
<evidence type="ECO:0000313" key="3">
    <source>
        <dbReference type="EMBL" id="KAF9505222.1"/>
    </source>
</evidence>
<name>A0A9P6DKL6_9AGAM</name>
<protein>
    <submittedName>
        <fullName evidence="3">Uncharacterized protein</fullName>
    </submittedName>
</protein>